<dbReference type="GO" id="GO:0015250">
    <property type="term" value="F:water channel activity"/>
    <property type="evidence" value="ECO:0007669"/>
    <property type="project" value="TreeGrafter"/>
</dbReference>
<reference evidence="10 11" key="1">
    <citation type="submission" date="2017-06" db="EMBL/GenBank/DDBJ databases">
        <authorList>
            <consortium name="Pathogen Informatics"/>
        </authorList>
    </citation>
    <scope>NUCLEOTIDE SEQUENCE [LARGE SCALE GENOMIC DNA]</scope>
    <source>
        <strain evidence="10 11">NCTC12018</strain>
    </source>
</reference>
<feature type="transmembrane region" description="Helical" evidence="9">
    <location>
        <begin position="204"/>
        <end position="226"/>
    </location>
</feature>
<dbReference type="PROSITE" id="PS00221">
    <property type="entry name" value="MIP"/>
    <property type="match status" value="1"/>
</dbReference>
<dbReference type="Proteomes" id="UP000214973">
    <property type="component" value="Chromosome 1"/>
</dbReference>
<evidence type="ECO:0000256" key="7">
    <source>
        <dbReference type="ARBA" id="ARBA00023136"/>
    </source>
</evidence>
<dbReference type="KEGG" id="vrm:44547418_00481"/>
<dbReference type="GO" id="GO:0005886">
    <property type="term" value="C:plasma membrane"/>
    <property type="evidence" value="ECO:0007669"/>
    <property type="project" value="UniProtKB-SubCell"/>
</dbReference>
<keyword evidence="3 8" id="KW-0813">Transport</keyword>
<evidence type="ECO:0000256" key="8">
    <source>
        <dbReference type="RuleBase" id="RU000477"/>
    </source>
</evidence>
<evidence type="ECO:0000256" key="4">
    <source>
        <dbReference type="ARBA" id="ARBA00022475"/>
    </source>
</evidence>
<feature type="transmembrane region" description="Helical" evidence="9">
    <location>
        <begin position="84"/>
        <end position="106"/>
    </location>
</feature>
<dbReference type="PANTHER" id="PTHR19139">
    <property type="entry name" value="AQUAPORIN TRANSPORTER"/>
    <property type="match status" value="1"/>
</dbReference>
<dbReference type="NCBIfam" id="TIGR00861">
    <property type="entry name" value="MIP"/>
    <property type="match status" value="1"/>
</dbReference>
<comment type="similarity">
    <text evidence="2 8">Belongs to the MIP/aquaporin (TC 1.A.8) family.</text>
</comment>
<organism evidence="10 11">
    <name type="scientific">Veillonella rodentium</name>
    <dbReference type="NCBI Taxonomy" id="248315"/>
    <lineage>
        <taxon>Bacteria</taxon>
        <taxon>Bacillati</taxon>
        <taxon>Bacillota</taxon>
        <taxon>Negativicutes</taxon>
        <taxon>Veillonellales</taxon>
        <taxon>Veillonellaceae</taxon>
        <taxon>Veillonella</taxon>
    </lineage>
</organism>
<feature type="transmembrane region" description="Helical" evidence="9">
    <location>
        <begin position="126"/>
        <end position="151"/>
    </location>
</feature>
<name>A0A239YMA6_9FIRM</name>
<keyword evidence="7 9" id="KW-0472">Membrane</keyword>
<dbReference type="AlphaFoldDB" id="A0A239YMA6"/>
<feature type="transmembrane region" description="Helical" evidence="9">
    <location>
        <begin position="7"/>
        <end position="28"/>
    </location>
</feature>
<dbReference type="InterPro" id="IPR000425">
    <property type="entry name" value="MIP"/>
</dbReference>
<dbReference type="InterPro" id="IPR034294">
    <property type="entry name" value="Aquaporin_transptr"/>
</dbReference>
<dbReference type="RefSeq" id="WP_095065416.1">
    <property type="nucleotide sequence ID" value="NZ_LT906470.1"/>
</dbReference>
<evidence type="ECO:0000256" key="6">
    <source>
        <dbReference type="ARBA" id="ARBA00022989"/>
    </source>
</evidence>
<feature type="transmembrane region" description="Helical" evidence="9">
    <location>
        <begin position="34"/>
        <end position="57"/>
    </location>
</feature>
<gene>
    <name evidence="10" type="primary">aqpZ</name>
    <name evidence="10" type="ORF">SAMEA44547418_00481</name>
</gene>
<sequence>MNKYIAEFIGTMILVFFGTGTAVVTGGFTGGLGLGFLGVVAIALAFGLTIVAGAYAIGHISGCHVNPAVSIGVWLAGRMSLKDFGGYVAAQVLGAFAGTGLLSFIVRSSETLSSYGADGYGDLSAVGLSMGGAFVAETFLTFVFVLVILGVTSSEKTSSIAGLVIGATLTMVHLIGIPLTGTSVNPARALAPAVFTGGEALSQVWLFIVAPLIGGAIAAVFHRAWFSVTEEE</sequence>
<accession>A0A239YMA6</accession>
<evidence type="ECO:0000256" key="3">
    <source>
        <dbReference type="ARBA" id="ARBA00022448"/>
    </source>
</evidence>
<keyword evidence="5 8" id="KW-0812">Transmembrane</keyword>
<evidence type="ECO:0000313" key="10">
    <source>
        <dbReference type="EMBL" id="SNV59536.1"/>
    </source>
</evidence>
<evidence type="ECO:0000256" key="9">
    <source>
        <dbReference type="SAM" id="Phobius"/>
    </source>
</evidence>
<dbReference type="InterPro" id="IPR023271">
    <property type="entry name" value="Aquaporin-like"/>
</dbReference>
<dbReference type="EMBL" id="LT906470">
    <property type="protein sequence ID" value="SNV59536.1"/>
    <property type="molecule type" value="Genomic_DNA"/>
</dbReference>
<protein>
    <submittedName>
        <fullName evidence="10">Bacterial nodulin-like intrinsic protein</fullName>
    </submittedName>
</protein>
<dbReference type="PRINTS" id="PR00783">
    <property type="entry name" value="MINTRINSICP"/>
</dbReference>
<dbReference type="PANTHER" id="PTHR19139:SF199">
    <property type="entry name" value="MIP17260P"/>
    <property type="match status" value="1"/>
</dbReference>
<proteinExistence type="inferred from homology"/>
<keyword evidence="4" id="KW-1003">Cell membrane</keyword>
<evidence type="ECO:0000256" key="2">
    <source>
        <dbReference type="ARBA" id="ARBA00006175"/>
    </source>
</evidence>
<dbReference type="Gene3D" id="1.20.1080.10">
    <property type="entry name" value="Glycerol uptake facilitator protein"/>
    <property type="match status" value="1"/>
</dbReference>
<evidence type="ECO:0000256" key="5">
    <source>
        <dbReference type="ARBA" id="ARBA00022692"/>
    </source>
</evidence>
<feature type="transmembrane region" description="Helical" evidence="9">
    <location>
        <begin position="163"/>
        <end position="184"/>
    </location>
</feature>
<evidence type="ECO:0000256" key="1">
    <source>
        <dbReference type="ARBA" id="ARBA00004651"/>
    </source>
</evidence>
<comment type="subcellular location">
    <subcellularLocation>
        <location evidence="1">Cell membrane</location>
        <topology evidence="1">Multi-pass membrane protein</topology>
    </subcellularLocation>
</comment>
<keyword evidence="11" id="KW-1185">Reference proteome</keyword>
<dbReference type="InterPro" id="IPR022357">
    <property type="entry name" value="MIP_CS"/>
</dbReference>
<dbReference type="Pfam" id="PF00230">
    <property type="entry name" value="MIP"/>
    <property type="match status" value="1"/>
</dbReference>
<keyword evidence="6 9" id="KW-1133">Transmembrane helix</keyword>
<evidence type="ECO:0000313" key="11">
    <source>
        <dbReference type="Proteomes" id="UP000214973"/>
    </source>
</evidence>
<dbReference type="SUPFAM" id="SSF81338">
    <property type="entry name" value="Aquaporin-like"/>
    <property type="match status" value="1"/>
</dbReference>